<keyword evidence="4 7" id="KW-1133">Transmembrane helix</keyword>
<evidence type="ECO:0000313" key="9">
    <source>
        <dbReference type="EMBL" id="JAG06962.1"/>
    </source>
</evidence>
<sequence>MPSCIGGGTTADSALSARDGTHGNSTTNDDDTCIKDGASLRRHILLLKCLYFMNGVSTTTWGRFGTIYYLEKGLTSSEIGVIEGVMPAVQMIFIPLWGFVADKIHSRKTIVLGTQFTSSCVLCTLAIPIIYRSYTNILTVSVIMSLFVSTGILDAYTLDILGKKHFKEYGRIRLWHAFAWGVGALSMGYLTDLYGVDVNFIIYGALSTINIIALGMVVPRHTASERQLLNTNIHFIDFLCAICAPRMLFFYFEMTVVGAGMAIVERLLFIYLKGDLHTSTTFCGATVLATVLVELPLFHYAYLLLQIFGHHGMFLIGMLAYVVRVFLYTLLSVYTVNWIFAIEILHGVTIACVWSAAVEFAKVNVPRELASTSQTFLAAILSCFGGGVGSILGGYIMENRGSVYLYRGSSIVVASVMVAHLLYILVFEKRFIVSWVSL</sequence>
<evidence type="ECO:0000256" key="3">
    <source>
        <dbReference type="ARBA" id="ARBA00022692"/>
    </source>
</evidence>
<feature type="region of interest" description="Disordered" evidence="6">
    <location>
        <begin position="1"/>
        <end position="28"/>
    </location>
</feature>
<keyword evidence="5 7" id="KW-0472">Membrane</keyword>
<comment type="subcellular location">
    <subcellularLocation>
        <location evidence="1">Membrane</location>
        <topology evidence="1">Multi-pass membrane protein</topology>
    </subcellularLocation>
</comment>
<reference evidence="9" key="2">
    <citation type="submission" date="2014-07" db="EMBL/GenBank/DDBJ databases">
        <authorList>
            <person name="Hull J."/>
        </authorList>
    </citation>
    <scope>NUCLEOTIDE SEQUENCE</scope>
</reference>
<comment type="similarity">
    <text evidence="2">Belongs to the major facilitator superfamily. MFSD6 family.</text>
</comment>
<feature type="domain" description="Major facilitator superfamily associated" evidence="8">
    <location>
        <begin position="47"/>
        <end position="407"/>
    </location>
</feature>
<dbReference type="Gene3D" id="1.20.1250.20">
    <property type="entry name" value="MFS general substrate transporter like domains"/>
    <property type="match status" value="2"/>
</dbReference>
<accession>A0A0A9WEU0</accession>
<dbReference type="InterPro" id="IPR024989">
    <property type="entry name" value="MFS_assoc_dom"/>
</dbReference>
<evidence type="ECO:0000256" key="6">
    <source>
        <dbReference type="SAM" id="MobiDB-lite"/>
    </source>
</evidence>
<proteinExistence type="inferred from homology"/>
<gene>
    <name evidence="9" type="primary">MFSD6_3</name>
    <name evidence="9" type="ORF">CM83_14613</name>
    <name evidence="10" type="ORF">g.12081</name>
</gene>
<dbReference type="SUPFAM" id="SSF103473">
    <property type="entry name" value="MFS general substrate transporter"/>
    <property type="match status" value="1"/>
</dbReference>
<evidence type="ECO:0000256" key="4">
    <source>
        <dbReference type="ARBA" id="ARBA00022989"/>
    </source>
</evidence>
<feature type="transmembrane region" description="Helical" evidence="7">
    <location>
        <begin position="337"/>
        <end position="356"/>
    </location>
</feature>
<feature type="transmembrane region" description="Helical" evidence="7">
    <location>
        <begin position="137"/>
        <end position="162"/>
    </location>
</feature>
<evidence type="ECO:0000256" key="1">
    <source>
        <dbReference type="ARBA" id="ARBA00004141"/>
    </source>
</evidence>
<name>A0A0A9WEU0_LYGHE</name>
<reference evidence="9" key="1">
    <citation type="journal article" date="2014" name="PLoS ONE">
        <title>Transcriptome-Based Identification of ABC Transporters in the Western Tarnished Plant Bug Lygus hesperus.</title>
        <authorList>
            <person name="Hull J.J."/>
            <person name="Chaney K."/>
            <person name="Geib S.M."/>
            <person name="Fabrick J.A."/>
            <person name="Brent C.S."/>
            <person name="Walsh D."/>
            <person name="Lavine L.C."/>
        </authorList>
    </citation>
    <scope>NUCLEOTIDE SEQUENCE</scope>
</reference>
<feature type="transmembrane region" description="Helical" evidence="7">
    <location>
        <begin position="45"/>
        <end position="64"/>
    </location>
</feature>
<organism evidence="9">
    <name type="scientific">Lygus hesperus</name>
    <name type="common">Western plant bug</name>
    <dbReference type="NCBI Taxonomy" id="30085"/>
    <lineage>
        <taxon>Eukaryota</taxon>
        <taxon>Metazoa</taxon>
        <taxon>Ecdysozoa</taxon>
        <taxon>Arthropoda</taxon>
        <taxon>Hexapoda</taxon>
        <taxon>Insecta</taxon>
        <taxon>Pterygota</taxon>
        <taxon>Neoptera</taxon>
        <taxon>Paraneoptera</taxon>
        <taxon>Hemiptera</taxon>
        <taxon>Heteroptera</taxon>
        <taxon>Panheteroptera</taxon>
        <taxon>Cimicomorpha</taxon>
        <taxon>Miridae</taxon>
        <taxon>Mirini</taxon>
        <taxon>Lygus</taxon>
    </lineage>
</organism>
<keyword evidence="3 7" id="KW-0812">Transmembrane</keyword>
<feature type="transmembrane region" description="Helical" evidence="7">
    <location>
        <begin position="110"/>
        <end position="131"/>
    </location>
</feature>
<dbReference type="EMBL" id="GDHC01013155">
    <property type="protein sequence ID" value="JAQ05474.1"/>
    <property type="molecule type" value="Transcribed_RNA"/>
</dbReference>
<evidence type="ECO:0000256" key="2">
    <source>
        <dbReference type="ARBA" id="ARBA00005241"/>
    </source>
</evidence>
<feature type="transmembrane region" description="Helical" evidence="7">
    <location>
        <begin position="403"/>
        <end position="426"/>
    </location>
</feature>
<feature type="transmembrane region" description="Helical" evidence="7">
    <location>
        <begin position="376"/>
        <end position="397"/>
    </location>
</feature>
<evidence type="ECO:0000256" key="7">
    <source>
        <dbReference type="SAM" id="Phobius"/>
    </source>
</evidence>
<dbReference type="Pfam" id="PF12832">
    <property type="entry name" value="MFS_1_like"/>
    <property type="match status" value="1"/>
</dbReference>
<evidence type="ECO:0000259" key="8">
    <source>
        <dbReference type="Pfam" id="PF12832"/>
    </source>
</evidence>
<protein>
    <submittedName>
        <fullName evidence="9">Major facilitator superfamily domain-containing protein 6</fullName>
    </submittedName>
</protein>
<dbReference type="AlphaFoldDB" id="A0A0A9WEU0"/>
<feature type="transmembrane region" description="Helical" evidence="7">
    <location>
        <begin position="174"/>
        <end position="194"/>
    </location>
</feature>
<feature type="transmembrane region" description="Helical" evidence="7">
    <location>
        <begin position="312"/>
        <end position="331"/>
    </location>
</feature>
<dbReference type="InterPro" id="IPR051717">
    <property type="entry name" value="MFS_MFSD6"/>
</dbReference>
<dbReference type="InterPro" id="IPR036259">
    <property type="entry name" value="MFS_trans_sf"/>
</dbReference>
<evidence type="ECO:0000256" key="5">
    <source>
        <dbReference type="ARBA" id="ARBA00023136"/>
    </source>
</evidence>
<dbReference type="GO" id="GO:0016020">
    <property type="term" value="C:membrane"/>
    <property type="evidence" value="ECO:0007669"/>
    <property type="project" value="UniProtKB-SubCell"/>
</dbReference>
<dbReference type="PANTHER" id="PTHR16172:SF41">
    <property type="entry name" value="MAJOR FACILITATOR SUPERFAMILY DOMAIN-CONTAINING PROTEIN 6-LIKE"/>
    <property type="match status" value="1"/>
</dbReference>
<feature type="transmembrane region" description="Helical" evidence="7">
    <location>
        <begin position="200"/>
        <end position="218"/>
    </location>
</feature>
<reference evidence="10" key="3">
    <citation type="journal article" date="2016" name="Gigascience">
        <title>De novo construction of an expanded transcriptome assembly for the western tarnished plant bug, Lygus hesperus.</title>
        <authorList>
            <person name="Tassone E.E."/>
            <person name="Geib S.M."/>
            <person name="Hall B."/>
            <person name="Fabrick J.A."/>
            <person name="Brent C.S."/>
            <person name="Hull J.J."/>
        </authorList>
    </citation>
    <scope>NUCLEOTIDE SEQUENCE</scope>
</reference>
<feature type="transmembrane region" description="Helical" evidence="7">
    <location>
        <begin position="248"/>
        <end position="272"/>
    </location>
</feature>
<dbReference type="EMBL" id="GBHO01036642">
    <property type="protein sequence ID" value="JAG06962.1"/>
    <property type="molecule type" value="Transcribed_RNA"/>
</dbReference>
<evidence type="ECO:0000313" key="10">
    <source>
        <dbReference type="EMBL" id="JAQ05474.1"/>
    </source>
</evidence>
<dbReference type="PANTHER" id="PTHR16172">
    <property type="entry name" value="MAJOR FACILITATOR SUPERFAMILY DOMAIN-CONTAINING PROTEIN 6-LIKE"/>
    <property type="match status" value="1"/>
</dbReference>
<feature type="transmembrane region" description="Helical" evidence="7">
    <location>
        <begin position="84"/>
        <end position="101"/>
    </location>
</feature>